<organism evidence="4 5">
    <name type="scientific">Actinophytocola algeriensis</name>
    <dbReference type="NCBI Taxonomy" id="1768010"/>
    <lineage>
        <taxon>Bacteria</taxon>
        <taxon>Bacillati</taxon>
        <taxon>Actinomycetota</taxon>
        <taxon>Actinomycetes</taxon>
        <taxon>Pseudonocardiales</taxon>
        <taxon>Pseudonocardiaceae</taxon>
    </lineage>
</organism>
<evidence type="ECO:0000313" key="4">
    <source>
        <dbReference type="EMBL" id="MBB4903958.1"/>
    </source>
</evidence>
<dbReference type="RefSeq" id="WP_184808272.1">
    <property type="nucleotide sequence ID" value="NZ_JACHJQ010000001.1"/>
</dbReference>
<evidence type="ECO:0000259" key="3">
    <source>
        <dbReference type="SMART" id="SM00829"/>
    </source>
</evidence>
<dbReference type="EC" id="1.6.5.5" evidence="4"/>
<dbReference type="EMBL" id="JACHJQ010000001">
    <property type="protein sequence ID" value="MBB4903958.1"/>
    <property type="molecule type" value="Genomic_DNA"/>
</dbReference>
<evidence type="ECO:0000256" key="1">
    <source>
        <dbReference type="ARBA" id="ARBA00022857"/>
    </source>
</evidence>
<sequence>MEIVLTDRGGPEKLRVADTDSPAPGRGEALVRVLASGVSFAEVQMLSHRYPMQPKYPFVPGYDLVGEVTSLGEDVTGVAVGDRVAALMVTGAWRTHVAVKADRLVPVPDGLDAGVAAAATMNGVTAWQMVHQTAAVRPGQTVLVHGASGGVGTLLVQLTVAAGAKVLGTASQSKHDAVRTLGATPIDYRTEDVAARVRELAPGGVDAVFDHLGGDSLRVSYDLLADGGILVNYGSASTLNDNNHWVVPYLRTIRRFASWWLGKPLGRARGRRASFYYVKPGASFNRALVEVYQLVAEGKLVPPIDQRLPMKEAAEGLRLLMNGKATGKIVLEA</sequence>
<gene>
    <name evidence="4" type="ORF">FHR82_000168</name>
</gene>
<keyword evidence="2 4" id="KW-0560">Oxidoreductase</keyword>
<dbReference type="InterPro" id="IPR020843">
    <property type="entry name" value="ER"/>
</dbReference>
<dbReference type="Proteomes" id="UP000520767">
    <property type="component" value="Unassembled WGS sequence"/>
</dbReference>
<dbReference type="GO" id="GO:0003960">
    <property type="term" value="F:quinone reductase (NADPH) activity"/>
    <property type="evidence" value="ECO:0007669"/>
    <property type="project" value="UniProtKB-EC"/>
</dbReference>
<dbReference type="GO" id="GO:0070402">
    <property type="term" value="F:NADPH binding"/>
    <property type="evidence" value="ECO:0007669"/>
    <property type="project" value="TreeGrafter"/>
</dbReference>
<dbReference type="Pfam" id="PF13602">
    <property type="entry name" value="ADH_zinc_N_2"/>
    <property type="match status" value="1"/>
</dbReference>
<dbReference type="PANTHER" id="PTHR48106">
    <property type="entry name" value="QUINONE OXIDOREDUCTASE PIG3-RELATED"/>
    <property type="match status" value="1"/>
</dbReference>
<evidence type="ECO:0000313" key="5">
    <source>
        <dbReference type="Proteomes" id="UP000520767"/>
    </source>
</evidence>
<keyword evidence="5" id="KW-1185">Reference proteome</keyword>
<dbReference type="AlphaFoldDB" id="A0A7W7VBB4"/>
<keyword evidence="1" id="KW-0521">NADP</keyword>
<dbReference type="GO" id="GO:0035925">
    <property type="term" value="F:mRNA 3'-UTR AU-rich region binding"/>
    <property type="evidence" value="ECO:0007669"/>
    <property type="project" value="TreeGrafter"/>
</dbReference>
<dbReference type="Pfam" id="PF08240">
    <property type="entry name" value="ADH_N"/>
    <property type="match status" value="1"/>
</dbReference>
<accession>A0A7W7VBB4</accession>
<dbReference type="SUPFAM" id="SSF51735">
    <property type="entry name" value="NAD(P)-binding Rossmann-fold domains"/>
    <property type="match status" value="1"/>
</dbReference>
<dbReference type="SMART" id="SM00829">
    <property type="entry name" value="PKS_ER"/>
    <property type="match status" value="1"/>
</dbReference>
<dbReference type="PANTHER" id="PTHR48106:SF13">
    <property type="entry name" value="QUINONE OXIDOREDUCTASE-RELATED"/>
    <property type="match status" value="1"/>
</dbReference>
<protein>
    <submittedName>
        <fullName evidence="4">NADPH2:quinone reductase</fullName>
        <ecNumber evidence="4">1.6.5.5</ecNumber>
    </submittedName>
</protein>
<feature type="domain" description="Enoyl reductase (ER)" evidence="3">
    <location>
        <begin position="9"/>
        <end position="331"/>
    </location>
</feature>
<proteinExistence type="predicted"/>
<dbReference type="InterPro" id="IPR013154">
    <property type="entry name" value="ADH-like_N"/>
</dbReference>
<dbReference type="CDD" id="cd08273">
    <property type="entry name" value="MDR8"/>
    <property type="match status" value="1"/>
</dbReference>
<dbReference type="Gene3D" id="3.40.50.720">
    <property type="entry name" value="NAD(P)-binding Rossmann-like Domain"/>
    <property type="match status" value="1"/>
</dbReference>
<comment type="caution">
    <text evidence="4">The sequence shown here is derived from an EMBL/GenBank/DDBJ whole genome shotgun (WGS) entry which is preliminary data.</text>
</comment>
<evidence type="ECO:0000256" key="2">
    <source>
        <dbReference type="ARBA" id="ARBA00023002"/>
    </source>
</evidence>
<dbReference type="GO" id="GO:0005829">
    <property type="term" value="C:cytosol"/>
    <property type="evidence" value="ECO:0007669"/>
    <property type="project" value="TreeGrafter"/>
</dbReference>
<dbReference type="Gene3D" id="3.90.180.10">
    <property type="entry name" value="Medium-chain alcohol dehydrogenases, catalytic domain"/>
    <property type="match status" value="1"/>
</dbReference>
<dbReference type="InterPro" id="IPR036291">
    <property type="entry name" value="NAD(P)-bd_dom_sf"/>
</dbReference>
<name>A0A7W7VBB4_9PSEU</name>
<dbReference type="InterPro" id="IPR011032">
    <property type="entry name" value="GroES-like_sf"/>
</dbReference>
<dbReference type="SUPFAM" id="SSF50129">
    <property type="entry name" value="GroES-like"/>
    <property type="match status" value="1"/>
</dbReference>
<reference evidence="4 5" key="1">
    <citation type="submission" date="2020-08" db="EMBL/GenBank/DDBJ databases">
        <title>Genomic Encyclopedia of Type Strains, Phase III (KMG-III): the genomes of soil and plant-associated and newly described type strains.</title>
        <authorList>
            <person name="Whitman W."/>
        </authorList>
    </citation>
    <scope>NUCLEOTIDE SEQUENCE [LARGE SCALE GENOMIC DNA]</scope>
    <source>
        <strain evidence="4 5">CECT 8960</strain>
    </source>
</reference>